<evidence type="ECO:0000313" key="3">
    <source>
        <dbReference type="Proteomes" id="UP000295292"/>
    </source>
</evidence>
<feature type="chain" id="PRO_5020828033" evidence="1">
    <location>
        <begin position="25"/>
        <end position="413"/>
    </location>
</feature>
<reference evidence="2 3" key="1">
    <citation type="submission" date="2019-03" db="EMBL/GenBank/DDBJ databases">
        <title>Genomic Encyclopedia of Archaeal and Bacterial Type Strains, Phase II (KMG-II): from individual species to whole genera.</title>
        <authorList>
            <person name="Goeker M."/>
        </authorList>
    </citation>
    <scope>NUCLEOTIDE SEQUENCE [LARGE SCALE GENOMIC DNA]</scope>
    <source>
        <strain evidence="2 3">DSM 28353</strain>
    </source>
</reference>
<dbReference type="PROSITE" id="PS51257">
    <property type="entry name" value="PROKAR_LIPOPROTEIN"/>
    <property type="match status" value="1"/>
</dbReference>
<proteinExistence type="predicted"/>
<comment type="caution">
    <text evidence="2">The sequence shown here is derived from an EMBL/GenBank/DDBJ whole genome shotgun (WGS) entry which is preliminary data.</text>
</comment>
<gene>
    <name evidence="2" type="ORF">CLV99_0535</name>
</gene>
<keyword evidence="1" id="KW-0732">Signal</keyword>
<dbReference type="Proteomes" id="UP000295292">
    <property type="component" value="Unassembled WGS sequence"/>
</dbReference>
<dbReference type="Pfam" id="PF16215">
    <property type="entry name" value="DUF4876"/>
    <property type="match status" value="1"/>
</dbReference>
<keyword evidence="3" id="KW-1185">Reference proteome</keyword>
<dbReference type="InterPro" id="IPR032627">
    <property type="entry name" value="DUF4876"/>
</dbReference>
<protein>
    <submittedName>
        <fullName evidence="2">Uncharacterized protein DUF4876</fullName>
    </submittedName>
</protein>
<evidence type="ECO:0000256" key="1">
    <source>
        <dbReference type="SAM" id="SignalP"/>
    </source>
</evidence>
<evidence type="ECO:0000313" key="2">
    <source>
        <dbReference type="EMBL" id="TDQ79103.1"/>
    </source>
</evidence>
<dbReference type="RefSeq" id="WP_133582918.1">
    <property type="nucleotide sequence ID" value="NZ_SNYV01000011.1"/>
</dbReference>
<accession>A0A4R6WG41</accession>
<organism evidence="2 3">
    <name type="scientific">Sphingobacterium yanglingense</name>
    <dbReference type="NCBI Taxonomy" id="1437280"/>
    <lineage>
        <taxon>Bacteria</taxon>
        <taxon>Pseudomonadati</taxon>
        <taxon>Bacteroidota</taxon>
        <taxon>Sphingobacteriia</taxon>
        <taxon>Sphingobacteriales</taxon>
        <taxon>Sphingobacteriaceae</taxon>
        <taxon>Sphingobacterium</taxon>
    </lineage>
</organism>
<feature type="signal peptide" evidence="1">
    <location>
        <begin position="1"/>
        <end position="24"/>
    </location>
</feature>
<sequence length="413" mass="45913">MKTQLYMLLKAGVLLSAMTIISCAKINMALETDDIKYIQLELEALPMLADIKSTAGLKVVLENYTEKYRIERELNEGTTKIDSIIPGRYSITISGELDNGGDRFFLNGSLPNYMLLPGNERIRVNVDGAKVGPLAFTEIFYAGTAPFYFRNQFYEITNNSDELVYLDGLYFANLHPTIATTTLPVWPAEDNGAYAYAQRIWKIPGAGRDYPLKPGEAVTIAQFAANHKLPQYNPNSPIDCSKSEFEFNMDNPNFPNQPAIDMKHVFYDGRAAKGSIPQYLTSVFGAAYILFRVPENDTYDPVGNTNLQTRDLGTTSATLYAKVPLKYVIDAVEAAHNESMIGAKRVPSVIDAGMTWVGATYNSLGVRRKVVGRRADGSPIFMDTNNSTVDFERQVVPEFRHYGQGVPVWSNAN</sequence>
<dbReference type="EMBL" id="SNYV01000011">
    <property type="protein sequence ID" value="TDQ79103.1"/>
    <property type="molecule type" value="Genomic_DNA"/>
</dbReference>
<name>A0A4R6WG41_9SPHI</name>
<dbReference type="OrthoDB" id="1409865at2"/>
<dbReference type="AlphaFoldDB" id="A0A4R6WG41"/>